<dbReference type="AlphaFoldDB" id="A0A2K1JCQ4"/>
<evidence type="ECO:0000313" key="1">
    <source>
        <dbReference type="EMBL" id="PNR39307.1"/>
    </source>
</evidence>
<accession>A0A2K1JCQ4</accession>
<reference evidence="1 3" key="2">
    <citation type="journal article" date="2018" name="Plant J.">
        <title>The Physcomitrella patens chromosome-scale assembly reveals moss genome structure and evolution.</title>
        <authorList>
            <person name="Lang D."/>
            <person name="Ullrich K.K."/>
            <person name="Murat F."/>
            <person name="Fuchs J."/>
            <person name="Jenkins J."/>
            <person name="Haas F.B."/>
            <person name="Piednoel M."/>
            <person name="Gundlach H."/>
            <person name="Van Bel M."/>
            <person name="Meyberg R."/>
            <person name="Vives C."/>
            <person name="Morata J."/>
            <person name="Symeonidi A."/>
            <person name="Hiss M."/>
            <person name="Muchero W."/>
            <person name="Kamisugi Y."/>
            <person name="Saleh O."/>
            <person name="Blanc G."/>
            <person name="Decker E.L."/>
            <person name="van Gessel N."/>
            <person name="Grimwood J."/>
            <person name="Hayes R.D."/>
            <person name="Graham S.W."/>
            <person name="Gunter L.E."/>
            <person name="McDaniel S.F."/>
            <person name="Hoernstein S.N.W."/>
            <person name="Larsson A."/>
            <person name="Li F.W."/>
            <person name="Perroud P.F."/>
            <person name="Phillips J."/>
            <person name="Ranjan P."/>
            <person name="Rokshar D.S."/>
            <person name="Rothfels C.J."/>
            <person name="Schneider L."/>
            <person name="Shu S."/>
            <person name="Stevenson D.W."/>
            <person name="Thummler F."/>
            <person name="Tillich M."/>
            <person name="Villarreal Aguilar J.C."/>
            <person name="Widiez T."/>
            <person name="Wong G.K."/>
            <person name="Wymore A."/>
            <person name="Zhang Y."/>
            <person name="Zimmer A.D."/>
            <person name="Quatrano R.S."/>
            <person name="Mayer K.F.X."/>
            <person name="Goodstein D."/>
            <person name="Casacuberta J.M."/>
            <person name="Vandepoele K."/>
            <person name="Reski R."/>
            <person name="Cuming A.C."/>
            <person name="Tuskan G.A."/>
            <person name="Maumus F."/>
            <person name="Salse J."/>
            <person name="Schmutz J."/>
            <person name="Rensing S.A."/>
        </authorList>
    </citation>
    <scope>NUCLEOTIDE SEQUENCE [LARGE SCALE GENOMIC DNA]</scope>
    <source>
        <strain evidence="2 3">cv. Gransden 2004</strain>
    </source>
</reference>
<dbReference type="EMBL" id="ABEU02000015">
    <property type="protein sequence ID" value="PNR39307.1"/>
    <property type="molecule type" value="Genomic_DNA"/>
</dbReference>
<protein>
    <submittedName>
        <fullName evidence="1 2">Uncharacterized protein</fullName>
    </submittedName>
</protein>
<name>A0A2K1JCQ4_PHYPA</name>
<dbReference type="EnsemblPlants" id="Pp3c15_10722V3.1">
    <property type="protein sequence ID" value="PAC:32929414.CDS.1"/>
    <property type="gene ID" value="Pp3c15_10722"/>
</dbReference>
<gene>
    <name evidence="1" type="ORF">PHYPA_019585</name>
</gene>
<evidence type="ECO:0000313" key="2">
    <source>
        <dbReference type="EnsemblPlants" id="PAC:32929414.CDS.1"/>
    </source>
</evidence>
<dbReference type="Proteomes" id="UP000006727">
    <property type="component" value="Chromosome 15"/>
</dbReference>
<sequence length="104" mass="11535">MWSNICVRASKHGFYKGWQSLSRTTRLTQARQHSSSHFLNRKILQNLVLLMNNSIVTHPPNAPPLSPHGTEFSVSMIVSGVCDIETSHALLASSVIMNPLLGLR</sequence>
<organism evidence="1">
    <name type="scientific">Physcomitrium patens</name>
    <name type="common">Spreading-leaved earth moss</name>
    <name type="synonym">Physcomitrella patens</name>
    <dbReference type="NCBI Taxonomy" id="3218"/>
    <lineage>
        <taxon>Eukaryota</taxon>
        <taxon>Viridiplantae</taxon>
        <taxon>Streptophyta</taxon>
        <taxon>Embryophyta</taxon>
        <taxon>Bryophyta</taxon>
        <taxon>Bryophytina</taxon>
        <taxon>Bryopsida</taxon>
        <taxon>Funariidae</taxon>
        <taxon>Funariales</taxon>
        <taxon>Funariaceae</taxon>
        <taxon>Physcomitrium</taxon>
    </lineage>
</organism>
<proteinExistence type="predicted"/>
<dbReference type="Gramene" id="Pp3c15_10722V3.1">
    <property type="protein sequence ID" value="PAC:32929414.CDS.1"/>
    <property type="gene ID" value="Pp3c15_10722"/>
</dbReference>
<dbReference type="InParanoid" id="A0A2K1JCQ4"/>
<evidence type="ECO:0000313" key="3">
    <source>
        <dbReference type="Proteomes" id="UP000006727"/>
    </source>
</evidence>
<reference evidence="1 3" key="1">
    <citation type="journal article" date="2008" name="Science">
        <title>The Physcomitrella genome reveals evolutionary insights into the conquest of land by plants.</title>
        <authorList>
            <person name="Rensing S."/>
            <person name="Lang D."/>
            <person name="Zimmer A."/>
            <person name="Terry A."/>
            <person name="Salamov A."/>
            <person name="Shapiro H."/>
            <person name="Nishiyama T."/>
            <person name="Perroud P.-F."/>
            <person name="Lindquist E."/>
            <person name="Kamisugi Y."/>
            <person name="Tanahashi T."/>
            <person name="Sakakibara K."/>
            <person name="Fujita T."/>
            <person name="Oishi K."/>
            <person name="Shin-I T."/>
            <person name="Kuroki Y."/>
            <person name="Toyoda A."/>
            <person name="Suzuki Y."/>
            <person name="Hashimoto A."/>
            <person name="Yamaguchi K."/>
            <person name="Sugano A."/>
            <person name="Kohara Y."/>
            <person name="Fujiyama A."/>
            <person name="Anterola A."/>
            <person name="Aoki S."/>
            <person name="Ashton N."/>
            <person name="Barbazuk W.B."/>
            <person name="Barker E."/>
            <person name="Bennetzen J."/>
            <person name="Bezanilla M."/>
            <person name="Blankenship R."/>
            <person name="Cho S.H."/>
            <person name="Dutcher S."/>
            <person name="Estelle M."/>
            <person name="Fawcett J.A."/>
            <person name="Gundlach H."/>
            <person name="Hanada K."/>
            <person name="Heyl A."/>
            <person name="Hicks K.A."/>
            <person name="Hugh J."/>
            <person name="Lohr M."/>
            <person name="Mayer K."/>
            <person name="Melkozernov A."/>
            <person name="Murata T."/>
            <person name="Nelson D."/>
            <person name="Pils B."/>
            <person name="Prigge M."/>
            <person name="Reiss B."/>
            <person name="Renner T."/>
            <person name="Rombauts S."/>
            <person name="Rushton P."/>
            <person name="Sanderfoot A."/>
            <person name="Schween G."/>
            <person name="Shiu S.-H."/>
            <person name="Stueber K."/>
            <person name="Theodoulou F.L."/>
            <person name="Tu H."/>
            <person name="Van de Peer Y."/>
            <person name="Verrier P.J."/>
            <person name="Waters E."/>
            <person name="Wood A."/>
            <person name="Yang L."/>
            <person name="Cove D."/>
            <person name="Cuming A."/>
            <person name="Hasebe M."/>
            <person name="Lucas S."/>
            <person name="Mishler D.B."/>
            <person name="Reski R."/>
            <person name="Grigoriev I."/>
            <person name="Quatrano R.S."/>
            <person name="Boore J.L."/>
        </authorList>
    </citation>
    <scope>NUCLEOTIDE SEQUENCE [LARGE SCALE GENOMIC DNA]</scope>
    <source>
        <strain evidence="2 3">cv. Gransden 2004</strain>
    </source>
</reference>
<reference evidence="2" key="3">
    <citation type="submission" date="2020-12" db="UniProtKB">
        <authorList>
            <consortium name="EnsemblPlants"/>
        </authorList>
    </citation>
    <scope>IDENTIFICATION</scope>
</reference>
<keyword evidence="3" id="KW-1185">Reference proteome</keyword>